<dbReference type="AlphaFoldDB" id="A0A7S3R4J2"/>
<evidence type="ECO:0000313" key="2">
    <source>
        <dbReference type="EMBL" id="CAE0502360.1"/>
    </source>
</evidence>
<sequence>MFSKKSNLPEPPNTANGVAEGLAKLDIQRNGAPPQEADIHDAEHKLQDEEDASEGNGGYTFDTPEHKEQLKAQRQQLWQWLKHVGANMFKEGINLTKISLPVCLFEPRSFLERVTANWDYLDLLNAAANESDPVDRMKYVVAFALSGLCRQVSFHKPFNPILGETYQARYSNGTEIYCEQISHHPPISSWQVVEPSGKFVFFGNGNWHAGIKGNHVKGRQSGINCVRFSDGSTIVYELPGLTVKGVLWGQRCIKYGGEMKFVDQKNKLTCDVEVDPQPHQSWASSWFRSKKACGYKPDLIRGTLTQGDRVLDTCHGNWLHHLDWEKGVKNGRVSRLWDIKRSAPAIQTPIPDPLPSDAYQRKDLQHLKQGDQTQSQEWKHRLEERQRQDQRLRKEGGAHVDDGHQHGGKH</sequence>
<protein>
    <recommendedName>
        <fullName evidence="3">Oxysterol-binding protein</fullName>
    </recommendedName>
</protein>
<dbReference type="EMBL" id="HBIP01028863">
    <property type="protein sequence ID" value="CAE0502360.1"/>
    <property type="molecule type" value="Transcribed_RNA"/>
</dbReference>
<accession>A0A7S3R4J2</accession>
<feature type="compositionally biased region" description="Basic and acidic residues" evidence="1">
    <location>
        <begin position="37"/>
        <end position="47"/>
    </location>
</feature>
<dbReference type="InterPro" id="IPR000648">
    <property type="entry name" value="Oxysterol-bd"/>
</dbReference>
<dbReference type="FunFam" id="2.40.160.120:FF:000015">
    <property type="entry name" value="Oxysterol binding protein, putative"/>
    <property type="match status" value="1"/>
</dbReference>
<dbReference type="Gene3D" id="2.40.160.120">
    <property type="match status" value="1"/>
</dbReference>
<evidence type="ECO:0000256" key="1">
    <source>
        <dbReference type="SAM" id="MobiDB-lite"/>
    </source>
</evidence>
<organism evidence="2">
    <name type="scientific">Dunaliella tertiolecta</name>
    <name type="common">Green alga</name>
    <dbReference type="NCBI Taxonomy" id="3047"/>
    <lineage>
        <taxon>Eukaryota</taxon>
        <taxon>Viridiplantae</taxon>
        <taxon>Chlorophyta</taxon>
        <taxon>core chlorophytes</taxon>
        <taxon>Chlorophyceae</taxon>
        <taxon>CS clade</taxon>
        <taxon>Chlamydomonadales</taxon>
        <taxon>Dunaliellaceae</taxon>
        <taxon>Dunaliella</taxon>
    </lineage>
</organism>
<dbReference type="SUPFAM" id="SSF144000">
    <property type="entry name" value="Oxysterol-binding protein-like"/>
    <property type="match status" value="1"/>
</dbReference>
<dbReference type="GO" id="GO:0032934">
    <property type="term" value="F:sterol binding"/>
    <property type="evidence" value="ECO:0007669"/>
    <property type="project" value="TreeGrafter"/>
</dbReference>
<dbReference type="PANTHER" id="PTHR10972">
    <property type="entry name" value="OXYSTEROL-BINDING PROTEIN-RELATED"/>
    <property type="match status" value="1"/>
</dbReference>
<dbReference type="GO" id="GO:0016020">
    <property type="term" value="C:membrane"/>
    <property type="evidence" value="ECO:0007669"/>
    <property type="project" value="TreeGrafter"/>
</dbReference>
<dbReference type="InterPro" id="IPR037239">
    <property type="entry name" value="OSBP_sf"/>
</dbReference>
<dbReference type="GO" id="GO:0005829">
    <property type="term" value="C:cytosol"/>
    <property type="evidence" value="ECO:0007669"/>
    <property type="project" value="TreeGrafter"/>
</dbReference>
<evidence type="ECO:0008006" key="3">
    <source>
        <dbReference type="Google" id="ProtNLM"/>
    </source>
</evidence>
<reference evidence="2" key="1">
    <citation type="submission" date="2021-01" db="EMBL/GenBank/DDBJ databases">
        <authorList>
            <person name="Corre E."/>
            <person name="Pelletier E."/>
            <person name="Niang G."/>
            <person name="Scheremetjew M."/>
            <person name="Finn R."/>
            <person name="Kale V."/>
            <person name="Holt S."/>
            <person name="Cochrane G."/>
            <person name="Meng A."/>
            <person name="Brown T."/>
            <person name="Cohen L."/>
        </authorList>
    </citation>
    <scope>NUCLEOTIDE SEQUENCE</scope>
    <source>
        <strain evidence="2">CCMP1320</strain>
    </source>
</reference>
<gene>
    <name evidence="2" type="ORF">DTER00134_LOCUS17433</name>
</gene>
<feature type="compositionally biased region" description="Basic and acidic residues" evidence="1">
    <location>
        <begin position="377"/>
        <end position="410"/>
    </location>
</feature>
<feature type="region of interest" description="Disordered" evidence="1">
    <location>
        <begin position="366"/>
        <end position="410"/>
    </location>
</feature>
<name>A0A7S3R4J2_DUNTE</name>
<feature type="region of interest" description="Disordered" evidence="1">
    <location>
        <begin position="1"/>
        <end position="63"/>
    </location>
</feature>
<proteinExistence type="predicted"/>
<dbReference type="PANTHER" id="PTHR10972:SF148">
    <property type="entry name" value="OXYSTEROL-BINDING PROTEIN 9"/>
    <property type="match status" value="1"/>
</dbReference>
<dbReference type="Pfam" id="PF01237">
    <property type="entry name" value="Oxysterol_BP"/>
    <property type="match status" value="1"/>
</dbReference>